<name>A0A8H6FP56_9LECA</name>
<dbReference type="RefSeq" id="XP_037161552.1">
    <property type="nucleotide sequence ID" value="XM_037311605.1"/>
</dbReference>
<gene>
    <name evidence="1" type="ORF">HO173_009716</name>
</gene>
<organism evidence="1 2">
    <name type="scientific">Letharia columbiana</name>
    <dbReference type="NCBI Taxonomy" id="112416"/>
    <lineage>
        <taxon>Eukaryota</taxon>
        <taxon>Fungi</taxon>
        <taxon>Dikarya</taxon>
        <taxon>Ascomycota</taxon>
        <taxon>Pezizomycotina</taxon>
        <taxon>Lecanoromycetes</taxon>
        <taxon>OSLEUM clade</taxon>
        <taxon>Lecanoromycetidae</taxon>
        <taxon>Lecanorales</taxon>
        <taxon>Lecanorineae</taxon>
        <taxon>Parmeliaceae</taxon>
        <taxon>Letharia</taxon>
    </lineage>
</organism>
<reference evidence="1 2" key="1">
    <citation type="journal article" date="2020" name="Genomics">
        <title>Complete, high-quality genomes from long-read metagenomic sequencing of two wolf lichen thalli reveals enigmatic genome architecture.</title>
        <authorList>
            <person name="McKenzie S.K."/>
            <person name="Walston R.F."/>
            <person name="Allen J.L."/>
        </authorList>
    </citation>
    <scope>NUCLEOTIDE SEQUENCE [LARGE SCALE GENOMIC DNA]</scope>
    <source>
        <strain evidence="1">WasteWater2</strain>
    </source>
</reference>
<dbReference type="OrthoDB" id="3521506at2759"/>
<dbReference type="Proteomes" id="UP000578531">
    <property type="component" value="Unassembled WGS sequence"/>
</dbReference>
<protein>
    <submittedName>
        <fullName evidence="1">Uncharacterized protein</fullName>
    </submittedName>
</protein>
<comment type="caution">
    <text evidence="1">The sequence shown here is derived from an EMBL/GenBank/DDBJ whole genome shotgun (WGS) entry which is preliminary data.</text>
</comment>
<dbReference type="GeneID" id="59291366"/>
<evidence type="ECO:0000313" key="1">
    <source>
        <dbReference type="EMBL" id="KAF6232122.1"/>
    </source>
</evidence>
<dbReference type="AlphaFoldDB" id="A0A8H6FP56"/>
<evidence type="ECO:0000313" key="2">
    <source>
        <dbReference type="Proteomes" id="UP000578531"/>
    </source>
</evidence>
<accession>A0A8H6FP56</accession>
<keyword evidence="2" id="KW-1185">Reference proteome</keyword>
<proteinExistence type="predicted"/>
<sequence>MDGAQAPAPHLASRTELEEFPKSVACKQLLRVIANLTPACIEKFHKFGRRDALQYGISTDRSQAETMGKAKNELEEFIANIPDSKLTGFPSVETTVYKTRNFRLDMQTVTTKDPRCYNLHVQINRGTLITSLKRFAGKSLSIALVPVKEEAWTPAEVRAELEKNRII</sequence>
<dbReference type="EMBL" id="JACCJC010000051">
    <property type="protein sequence ID" value="KAF6232122.1"/>
    <property type="molecule type" value="Genomic_DNA"/>
</dbReference>